<dbReference type="EMBL" id="QWDE01000001">
    <property type="protein sequence ID" value="RFZ84109.1"/>
    <property type="molecule type" value="Genomic_DNA"/>
</dbReference>
<comment type="caution">
    <text evidence="1">The sequence shown here is derived from an EMBL/GenBank/DDBJ whole genome shotgun (WGS) entry which is preliminary data.</text>
</comment>
<keyword evidence="2" id="KW-1185">Reference proteome</keyword>
<name>A0A3E2NT17_9SPHI</name>
<protein>
    <submittedName>
        <fullName evidence="1">Antibiotic biosynthesis monooxygenase</fullName>
    </submittedName>
</protein>
<sequence length="97" mass="10633">MIKTGLLVKLVAKPGHEYDLAQFLKSAQPLAEDEPETINWYAYRVSESVFGIFDTFPGDEGRQAHLAGKIAAALMAKAPELLALEPLIEHVEILASK</sequence>
<dbReference type="GO" id="GO:0004497">
    <property type="term" value="F:monooxygenase activity"/>
    <property type="evidence" value="ECO:0007669"/>
    <property type="project" value="UniProtKB-KW"/>
</dbReference>
<dbReference type="Gene3D" id="3.30.70.100">
    <property type="match status" value="1"/>
</dbReference>
<gene>
    <name evidence="1" type="ORF">DYU05_00270</name>
</gene>
<dbReference type="OrthoDB" id="9804891at2"/>
<reference evidence="1 2" key="1">
    <citation type="submission" date="2018-08" db="EMBL/GenBank/DDBJ databases">
        <title>Mucilaginibacter terrae sp. nov., isolated from manganese diggings.</title>
        <authorList>
            <person name="Huang Y."/>
            <person name="Zhou Z."/>
        </authorList>
    </citation>
    <scope>NUCLEOTIDE SEQUENCE [LARGE SCALE GENOMIC DNA]</scope>
    <source>
        <strain evidence="1 2">ZH6</strain>
    </source>
</reference>
<proteinExistence type="predicted"/>
<dbReference type="SUPFAM" id="SSF54909">
    <property type="entry name" value="Dimeric alpha+beta barrel"/>
    <property type="match status" value="1"/>
</dbReference>
<dbReference type="AlphaFoldDB" id="A0A3E2NT17"/>
<keyword evidence="1" id="KW-0560">Oxidoreductase</keyword>
<evidence type="ECO:0000313" key="2">
    <source>
        <dbReference type="Proteomes" id="UP000260823"/>
    </source>
</evidence>
<keyword evidence="1" id="KW-0503">Monooxygenase</keyword>
<organism evidence="1 2">
    <name type="scientific">Mucilaginibacter terrenus</name>
    <dbReference type="NCBI Taxonomy" id="2482727"/>
    <lineage>
        <taxon>Bacteria</taxon>
        <taxon>Pseudomonadati</taxon>
        <taxon>Bacteroidota</taxon>
        <taxon>Sphingobacteriia</taxon>
        <taxon>Sphingobacteriales</taxon>
        <taxon>Sphingobacteriaceae</taxon>
        <taxon>Mucilaginibacter</taxon>
    </lineage>
</organism>
<accession>A0A3E2NT17</accession>
<evidence type="ECO:0000313" key="1">
    <source>
        <dbReference type="EMBL" id="RFZ84109.1"/>
    </source>
</evidence>
<dbReference type="Proteomes" id="UP000260823">
    <property type="component" value="Unassembled WGS sequence"/>
</dbReference>
<dbReference type="RefSeq" id="WP_117380999.1">
    <property type="nucleotide sequence ID" value="NZ_QWDE01000001.1"/>
</dbReference>
<dbReference type="InterPro" id="IPR011008">
    <property type="entry name" value="Dimeric_a/b-barrel"/>
</dbReference>